<feature type="transmembrane region" description="Helical" evidence="1">
    <location>
        <begin position="62"/>
        <end position="82"/>
    </location>
</feature>
<keyword evidence="1" id="KW-0472">Membrane</keyword>
<protein>
    <submittedName>
        <fullName evidence="2">Uncharacterized protein</fullName>
    </submittedName>
</protein>
<sequence>MGTYLRSYDYARDRWRKIPEFSAPKISMVDLPTKVTRSTYGLDGLNDNIAATKKHRVVINKFIYDNPSLIFSLFLYTSAFIFPSLPNSCVANDFFLKQPETINNLIHFIPK</sequence>
<organism evidence="2">
    <name type="scientific">viral metagenome</name>
    <dbReference type="NCBI Taxonomy" id="1070528"/>
    <lineage>
        <taxon>unclassified sequences</taxon>
        <taxon>metagenomes</taxon>
        <taxon>organismal metagenomes</taxon>
    </lineage>
</organism>
<keyword evidence="1" id="KW-1133">Transmembrane helix</keyword>
<evidence type="ECO:0000256" key="1">
    <source>
        <dbReference type="SAM" id="Phobius"/>
    </source>
</evidence>
<keyword evidence="1" id="KW-0812">Transmembrane</keyword>
<reference evidence="2" key="1">
    <citation type="journal article" date="2020" name="Nature">
        <title>Giant virus diversity and host interactions through global metagenomics.</title>
        <authorList>
            <person name="Schulz F."/>
            <person name="Roux S."/>
            <person name="Paez-Espino D."/>
            <person name="Jungbluth S."/>
            <person name="Walsh D.A."/>
            <person name="Denef V.J."/>
            <person name="McMahon K.D."/>
            <person name="Konstantinidis K.T."/>
            <person name="Eloe-Fadrosh E.A."/>
            <person name="Kyrpides N.C."/>
            <person name="Woyke T."/>
        </authorList>
    </citation>
    <scope>NUCLEOTIDE SEQUENCE</scope>
    <source>
        <strain evidence="2">GVMAG-M-3300018080-19</strain>
    </source>
</reference>
<evidence type="ECO:0000313" key="2">
    <source>
        <dbReference type="EMBL" id="QHS93954.1"/>
    </source>
</evidence>
<accession>A0A6C0BQP3</accession>
<dbReference type="EMBL" id="MN739214">
    <property type="protein sequence ID" value="QHS93954.1"/>
    <property type="molecule type" value="Genomic_DNA"/>
</dbReference>
<dbReference type="AlphaFoldDB" id="A0A6C0BQP3"/>
<name>A0A6C0BQP3_9ZZZZ</name>
<proteinExistence type="predicted"/>